<evidence type="ECO:0000256" key="4">
    <source>
        <dbReference type="ARBA" id="ARBA00023175"/>
    </source>
</evidence>
<evidence type="ECO:0000256" key="5">
    <source>
        <dbReference type="PROSITE-ProRule" id="PRU00283"/>
    </source>
</evidence>
<name>A0A8R7V0F2_TRIUA</name>
<accession>A0A8R7V0F2</accession>
<keyword evidence="4 5" id="KW-0505">Motor protein</keyword>
<evidence type="ECO:0000259" key="6">
    <source>
        <dbReference type="PROSITE" id="PS50067"/>
    </source>
</evidence>
<keyword evidence="1" id="KW-0493">Microtubule</keyword>
<organism evidence="7 8">
    <name type="scientific">Triticum urartu</name>
    <name type="common">Red wild einkorn</name>
    <name type="synonym">Crithodium urartu</name>
    <dbReference type="NCBI Taxonomy" id="4572"/>
    <lineage>
        <taxon>Eukaryota</taxon>
        <taxon>Viridiplantae</taxon>
        <taxon>Streptophyta</taxon>
        <taxon>Embryophyta</taxon>
        <taxon>Tracheophyta</taxon>
        <taxon>Spermatophyta</taxon>
        <taxon>Magnoliopsida</taxon>
        <taxon>Liliopsida</taxon>
        <taxon>Poales</taxon>
        <taxon>Poaceae</taxon>
        <taxon>BOP clade</taxon>
        <taxon>Pooideae</taxon>
        <taxon>Triticodae</taxon>
        <taxon>Triticeae</taxon>
        <taxon>Triticinae</taxon>
        <taxon>Triticum</taxon>
    </lineage>
</organism>
<keyword evidence="3 5" id="KW-0067">ATP-binding</keyword>
<dbReference type="PROSITE" id="PS50067">
    <property type="entry name" value="KINESIN_MOTOR_2"/>
    <property type="match status" value="1"/>
</dbReference>
<dbReference type="PANTHER" id="PTHR47972">
    <property type="entry name" value="KINESIN-LIKE PROTEIN KLP-3"/>
    <property type="match status" value="1"/>
</dbReference>
<feature type="binding site" evidence="5">
    <location>
        <begin position="89"/>
        <end position="96"/>
    </location>
    <ligand>
        <name>ATP</name>
        <dbReference type="ChEBI" id="CHEBI:30616"/>
    </ligand>
</feature>
<reference evidence="7" key="3">
    <citation type="submission" date="2022-06" db="UniProtKB">
        <authorList>
            <consortium name="EnsemblPlants"/>
        </authorList>
    </citation>
    <scope>IDENTIFICATION</scope>
</reference>
<dbReference type="EnsemblPlants" id="TuG1812G0600004309.01.T01">
    <property type="protein sequence ID" value="TuG1812G0600004309.01.T01"/>
    <property type="gene ID" value="TuG1812G0600004309.01"/>
</dbReference>
<dbReference type="Pfam" id="PF16796">
    <property type="entry name" value="Microtub_bd"/>
    <property type="match status" value="1"/>
</dbReference>
<proteinExistence type="inferred from homology"/>
<evidence type="ECO:0000256" key="1">
    <source>
        <dbReference type="ARBA" id="ARBA00022701"/>
    </source>
</evidence>
<dbReference type="GO" id="GO:0005874">
    <property type="term" value="C:microtubule"/>
    <property type="evidence" value="ECO:0007669"/>
    <property type="project" value="UniProtKB-KW"/>
</dbReference>
<dbReference type="Gramene" id="TuG1812G0600004309.01.T01">
    <property type="protein sequence ID" value="TuG1812G0600004309.01.T01"/>
    <property type="gene ID" value="TuG1812G0600004309.01"/>
</dbReference>
<keyword evidence="2 5" id="KW-0547">Nucleotide-binding</keyword>
<dbReference type="InterPro" id="IPR001752">
    <property type="entry name" value="Kinesin_motor_dom"/>
</dbReference>
<dbReference type="AlphaFoldDB" id="A0A8R7V0F2"/>
<dbReference type="GO" id="GO:0008017">
    <property type="term" value="F:microtubule binding"/>
    <property type="evidence" value="ECO:0007669"/>
    <property type="project" value="InterPro"/>
</dbReference>
<dbReference type="InterPro" id="IPR031852">
    <property type="entry name" value="Vik1/Cik1_MT-bd"/>
</dbReference>
<feature type="domain" description="Kinesin motor" evidence="6">
    <location>
        <begin position="9"/>
        <end position="121"/>
    </location>
</feature>
<protein>
    <recommendedName>
        <fullName evidence="6">Kinesin motor domain-containing protein</fullName>
    </recommendedName>
</protein>
<evidence type="ECO:0000256" key="2">
    <source>
        <dbReference type="ARBA" id="ARBA00022741"/>
    </source>
</evidence>
<dbReference type="Proteomes" id="UP000015106">
    <property type="component" value="Chromosome 6"/>
</dbReference>
<dbReference type="SUPFAM" id="SSF52540">
    <property type="entry name" value="P-loop containing nucleoside triphosphate hydrolases"/>
    <property type="match status" value="1"/>
</dbReference>
<evidence type="ECO:0000256" key="3">
    <source>
        <dbReference type="ARBA" id="ARBA00022840"/>
    </source>
</evidence>
<evidence type="ECO:0000313" key="7">
    <source>
        <dbReference type="EnsemblPlants" id="TuG1812G0600004309.01.T01"/>
    </source>
</evidence>
<dbReference type="Gene3D" id="3.40.850.10">
    <property type="entry name" value="Kinesin motor domain"/>
    <property type="match status" value="1"/>
</dbReference>
<dbReference type="SMART" id="SM00129">
    <property type="entry name" value="KISc"/>
    <property type="match status" value="1"/>
</dbReference>
<dbReference type="GO" id="GO:0007018">
    <property type="term" value="P:microtubule-based movement"/>
    <property type="evidence" value="ECO:0007669"/>
    <property type="project" value="InterPro"/>
</dbReference>
<dbReference type="InterPro" id="IPR036961">
    <property type="entry name" value="Kinesin_motor_dom_sf"/>
</dbReference>
<sequence length="121" mass="13578">NVLQELKGNVCVFCRVRPLLSNEPGGISYKSEVDYIGHGVVLNHNTQEYRFAFDKVFDHLASQQDVFTEISQLVQSALDGHKVCIFAYGQTGSGKTDTMIGNLELNDQKGIIPRSFEQVWK</sequence>
<dbReference type="InterPro" id="IPR027417">
    <property type="entry name" value="P-loop_NTPase"/>
</dbReference>
<dbReference type="PANTHER" id="PTHR47972:SF45">
    <property type="entry name" value="PROTEIN CLARET SEGREGATIONAL"/>
    <property type="match status" value="1"/>
</dbReference>
<dbReference type="GO" id="GO:0003777">
    <property type="term" value="F:microtubule motor activity"/>
    <property type="evidence" value="ECO:0007669"/>
    <property type="project" value="InterPro"/>
</dbReference>
<comment type="similarity">
    <text evidence="5">Belongs to the TRAFAC class myosin-kinesin ATPase superfamily. Kinesin family.</text>
</comment>
<reference evidence="8" key="1">
    <citation type="journal article" date="2013" name="Nature">
        <title>Draft genome of the wheat A-genome progenitor Triticum urartu.</title>
        <authorList>
            <person name="Ling H.Q."/>
            <person name="Zhao S."/>
            <person name="Liu D."/>
            <person name="Wang J."/>
            <person name="Sun H."/>
            <person name="Zhang C."/>
            <person name="Fan H."/>
            <person name="Li D."/>
            <person name="Dong L."/>
            <person name="Tao Y."/>
            <person name="Gao C."/>
            <person name="Wu H."/>
            <person name="Li Y."/>
            <person name="Cui Y."/>
            <person name="Guo X."/>
            <person name="Zheng S."/>
            <person name="Wang B."/>
            <person name="Yu K."/>
            <person name="Liang Q."/>
            <person name="Yang W."/>
            <person name="Lou X."/>
            <person name="Chen J."/>
            <person name="Feng M."/>
            <person name="Jian J."/>
            <person name="Zhang X."/>
            <person name="Luo G."/>
            <person name="Jiang Y."/>
            <person name="Liu J."/>
            <person name="Wang Z."/>
            <person name="Sha Y."/>
            <person name="Zhang B."/>
            <person name="Wu H."/>
            <person name="Tang D."/>
            <person name="Shen Q."/>
            <person name="Xue P."/>
            <person name="Zou S."/>
            <person name="Wang X."/>
            <person name="Liu X."/>
            <person name="Wang F."/>
            <person name="Yang Y."/>
            <person name="An X."/>
            <person name="Dong Z."/>
            <person name="Zhang K."/>
            <person name="Zhang X."/>
            <person name="Luo M.C."/>
            <person name="Dvorak J."/>
            <person name="Tong Y."/>
            <person name="Wang J."/>
            <person name="Yang H."/>
            <person name="Li Z."/>
            <person name="Wang D."/>
            <person name="Zhang A."/>
            <person name="Wang J."/>
        </authorList>
    </citation>
    <scope>NUCLEOTIDE SEQUENCE</scope>
    <source>
        <strain evidence="8">cv. G1812</strain>
    </source>
</reference>
<reference evidence="7" key="2">
    <citation type="submission" date="2018-03" db="EMBL/GenBank/DDBJ databases">
        <title>The Triticum urartu genome reveals the dynamic nature of wheat genome evolution.</title>
        <authorList>
            <person name="Ling H."/>
            <person name="Ma B."/>
            <person name="Shi X."/>
            <person name="Liu H."/>
            <person name="Dong L."/>
            <person name="Sun H."/>
            <person name="Cao Y."/>
            <person name="Gao Q."/>
            <person name="Zheng S."/>
            <person name="Li Y."/>
            <person name="Yu Y."/>
            <person name="Du H."/>
            <person name="Qi M."/>
            <person name="Li Y."/>
            <person name="Yu H."/>
            <person name="Cui Y."/>
            <person name="Wang N."/>
            <person name="Chen C."/>
            <person name="Wu H."/>
            <person name="Zhao Y."/>
            <person name="Zhang J."/>
            <person name="Li Y."/>
            <person name="Zhou W."/>
            <person name="Zhang B."/>
            <person name="Hu W."/>
            <person name="Eijk M."/>
            <person name="Tang J."/>
            <person name="Witsenboer H."/>
            <person name="Zhao S."/>
            <person name="Li Z."/>
            <person name="Zhang A."/>
            <person name="Wang D."/>
            <person name="Liang C."/>
        </authorList>
    </citation>
    <scope>NUCLEOTIDE SEQUENCE [LARGE SCALE GENOMIC DNA]</scope>
    <source>
        <strain evidence="7">cv. G1812</strain>
    </source>
</reference>
<evidence type="ECO:0000313" key="8">
    <source>
        <dbReference type="Proteomes" id="UP000015106"/>
    </source>
</evidence>
<dbReference type="InterPro" id="IPR027640">
    <property type="entry name" value="Kinesin-like_fam"/>
</dbReference>
<dbReference type="GO" id="GO:0005524">
    <property type="term" value="F:ATP binding"/>
    <property type="evidence" value="ECO:0007669"/>
    <property type="project" value="UniProtKB-UniRule"/>
</dbReference>
<keyword evidence="8" id="KW-1185">Reference proteome</keyword>